<evidence type="ECO:0000313" key="3">
    <source>
        <dbReference type="Proteomes" id="UP000218209"/>
    </source>
</evidence>
<protein>
    <submittedName>
        <fullName evidence="2">Uncharacterized protein</fullName>
    </submittedName>
</protein>
<dbReference type="Proteomes" id="UP000218209">
    <property type="component" value="Unassembled WGS sequence"/>
</dbReference>
<dbReference type="EMBL" id="KV918830">
    <property type="protein sequence ID" value="OSX77709.1"/>
    <property type="molecule type" value="Genomic_DNA"/>
</dbReference>
<feature type="compositionally biased region" description="Basic and acidic residues" evidence="1">
    <location>
        <begin position="128"/>
        <end position="138"/>
    </location>
</feature>
<proteinExistence type="predicted"/>
<feature type="region of interest" description="Disordered" evidence="1">
    <location>
        <begin position="1"/>
        <end position="47"/>
    </location>
</feature>
<dbReference type="AlphaFoldDB" id="A0A1X6P9X0"/>
<evidence type="ECO:0000256" key="1">
    <source>
        <dbReference type="SAM" id="MobiDB-lite"/>
    </source>
</evidence>
<evidence type="ECO:0000313" key="2">
    <source>
        <dbReference type="EMBL" id="OSX77709.1"/>
    </source>
</evidence>
<feature type="compositionally biased region" description="Basic and acidic residues" evidence="1">
    <location>
        <begin position="20"/>
        <end position="32"/>
    </location>
</feature>
<accession>A0A1X6P9X0</accession>
<reference evidence="2 3" key="1">
    <citation type="submission" date="2017-03" db="EMBL/GenBank/DDBJ databases">
        <title>WGS assembly of Porphyra umbilicalis.</title>
        <authorList>
            <person name="Brawley S.H."/>
            <person name="Blouin N.A."/>
            <person name="Ficko-Blean E."/>
            <person name="Wheeler G.L."/>
            <person name="Lohr M."/>
            <person name="Goodson H.V."/>
            <person name="Jenkins J.W."/>
            <person name="Blaby-Haas C.E."/>
            <person name="Helliwell K.E."/>
            <person name="Chan C."/>
            <person name="Marriage T."/>
            <person name="Bhattacharya D."/>
            <person name="Klein A.S."/>
            <person name="Badis Y."/>
            <person name="Brodie J."/>
            <person name="Cao Y."/>
            <person name="Collen J."/>
            <person name="Dittami S.M."/>
            <person name="Gachon C.M."/>
            <person name="Green B.R."/>
            <person name="Karpowicz S."/>
            <person name="Kim J.W."/>
            <person name="Kudahl U."/>
            <person name="Lin S."/>
            <person name="Michel G."/>
            <person name="Mittag M."/>
            <person name="Olson B.J."/>
            <person name="Pangilinan J."/>
            <person name="Peng Y."/>
            <person name="Qiu H."/>
            <person name="Shu S."/>
            <person name="Singer J.T."/>
            <person name="Smith A.G."/>
            <person name="Sprecher B.N."/>
            <person name="Wagner V."/>
            <person name="Wang W."/>
            <person name="Wang Z.-Y."/>
            <person name="Yan J."/>
            <person name="Yarish C."/>
            <person name="Zoeuner-Riek S."/>
            <person name="Zhuang Y."/>
            <person name="Zou Y."/>
            <person name="Lindquist E.A."/>
            <person name="Grimwood J."/>
            <person name="Barry K."/>
            <person name="Rokhsar D.S."/>
            <person name="Schmutz J."/>
            <person name="Stiller J.W."/>
            <person name="Grossman A.R."/>
            <person name="Prochnik S.E."/>
        </authorList>
    </citation>
    <scope>NUCLEOTIDE SEQUENCE [LARGE SCALE GENOMIC DNA]</scope>
    <source>
        <strain evidence="2">4086291</strain>
    </source>
</reference>
<feature type="region of interest" description="Disordered" evidence="1">
    <location>
        <begin position="69"/>
        <end position="138"/>
    </location>
</feature>
<feature type="compositionally biased region" description="Low complexity" evidence="1">
    <location>
        <begin position="69"/>
        <end position="88"/>
    </location>
</feature>
<keyword evidence="3" id="KW-1185">Reference proteome</keyword>
<gene>
    <name evidence="2" type="ORF">BU14_0136s0007</name>
</gene>
<feature type="compositionally biased region" description="Low complexity" evidence="1">
    <location>
        <begin position="36"/>
        <end position="47"/>
    </location>
</feature>
<name>A0A1X6P9X0_PORUM</name>
<sequence>MLAEMAEEDRQAAARQADAAAERGREEDEAQRLKAAADAGAETAARRAASRVERLAAKAAEAAEAAARVSAAAAPGNEASAAANAGANEVGGGEVAQDGTTVLGRGGEGRQETLGAAGLRGTGSVGGHTHDAGGHFGG</sequence>
<organism evidence="2 3">
    <name type="scientific">Porphyra umbilicalis</name>
    <name type="common">Purple laver</name>
    <name type="synonym">Red alga</name>
    <dbReference type="NCBI Taxonomy" id="2786"/>
    <lineage>
        <taxon>Eukaryota</taxon>
        <taxon>Rhodophyta</taxon>
        <taxon>Bangiophyceae</taxon>
        <taxon>Bangiales</taxon>
        <taxon>Bangiaceae</taxon>
        <taxon>Porphyra</taxon>
    </lineage>
</organism>